<dbReference type="Gene3D" id="3.40.50.1820">
    <property type="entry name" value="alpha/beta hydrolase"/>
    <property type="match status" value="1"/>
</dbReference>
<keyword evidence="7" id="KW-0732">Signal</keyword>
<accession>A0A8J4RM79</accession>
<dbReference type="GO" id="GO:0004185">
    <property type="term" value="F:serine-type carboxypeptidase activity"/>
    <property type="evidence" value="ECO:0007669"/>
    <property type="project" value="InterPro"/>
</dbReference>
<dbReference type="SUPFAM" id="SSF53474">
    <property type="entry name" value="alpha/beta-Hydrolases"/>
    <property type="match status" value="1"/>
</dbReference>
<reference evidence="8" key="1">
    <citation type="submission" date="2020-03" db="EMBL/GenBank/DDBJ databases">
        <title>Castanea mollissima Vanexum genome sequencing.</title>
        <authorList>
            <person name="Staton M."/>
        </authorList>
    </citation>
    <scope>NUCLEOTIDE SEQUENCE</scope>
    <source>
        <tissue evidence="8">Leaf</tissue>
    </source>
</reference>
<dbReference type="EMBL" id="JRKL02000923">
    <property type="protein sequence ID" value="KAF3967277.1"/>
    <property type="molecule type" value="Genomic_DNA"/>
</dbReference>
<dbReference type="InterPro" id="IPR029058">
    <property type="entry name" value="AB_hydrolase_fold"/>
</dbReference>
<comment type="similarity">
    <text evidence="1">Belongs to the peptidase S10 family.</text>
</comment>
<proteinExistence type="inferred from homology"/>
<dbReference type="Proteomes" id="UP000737018">
    <property type="component" value="Unassembled WGS sequence"/>
</dbReference>
<feature type="signal peptide" evidence="7">
    <location>
        <begin position="1"/>
        <end position="34"/>
    </location>
</feature>
<feature type="region of interest" description="Disordered" evidence="6">
    <location>
        <begin position="577"/>
        <end position="598"/>
    </location>
</feature>
<keyword evidence="4" id="KW-0378">Hydrolase</keyword>
<dbReference type="PROSITE" id="PS00560">
    <property type="entry name" value="CARBOXYPEPT_SER_HIS"/>
    <property type="match status" value="1"/>
</dbReference>
<name>A0A8J4RM79_9ROSI</name>
<dbReference type="GO" id="GO:0006508">
    <property type="term" value="P:proteolysis"/>
    <property type="evidence" value="ECO:0007669"/>
    <property type="project" value="UniProtKB-KW"/>
</dbReference>
<evidence type="ECO:0000256" key="3">
    <source>
        <dbReference type="ARBA" id="ARBA00022670"/>
    </source>
</evidence>
<evidence type="ECO:0000256" key="7">
    <source>
        <dbReference type="SAM" id="SignalP"/>
    </source>
</evidence>
<dbReference type="FunFam" id="3.40.50.1820:FF:000072">
    <property type="entry name" value="Serine carboxypeptidase-like 19"/>
    <property type="match status" value="1"/>
</dbReference>
<dbReference type="OrthoDB" id="443318at2759"/>
<evidence type="ECO:0000256" key="1">
    <source>
        <dbReference type="ARBA" id="ARBA00009431"/>
    </source>
</evidence>
<keyword evidence="9" id="KW-1185">Reference proteome</keyword>
<dbReference type="PANTHER" id="PTHR11802:SF224">
    <property type="entry name" value="SERINE CARBOXYPEPTIDASE-LIKE 7 ISOFORM X1"/>
    <property type="match status" value="1"/>
</dbReference>
<dbReference type="GO" id="GO:0019748">
    <property type="term" value="P:secondary metabolic process"/>
    <property type="evidence" value="ECO:0007669"/>
    <property type="project" value="TreeGrafter"/>
</dbReference>
<evidence type="ECO:0000256" key="6">
    <source>
        <dbReference type="SAM" id="MobiDB-lite"/>
    </source>
</evidence>
<keyword evidence="3" id="KW-0645">Protease</keyword>
<dbReference type="GO" id="GO:0016747">
    <property type="term" value="F:acyltransferase activity, transferring groups other than amino-acyl groups"/>
    <property type="evidence" value="ECO:0007669"/>
    <property type="project" value="TreeGrafter"/>
</dbReference>
<dbReference type="PANTHER" id="PTHR11802">
    <property type="entry name" value="SERINE PROTEASE FAMILY S10 SERINE CARBOXYPEPTIDASE"/>
    <property type="match status" value="1"/>
</dbReference>
<dbReference type="InterPro" id="IPR033124">
    <property type="entry name" value="Ser_caboxypep_his_AS"/>
</dbReference>
<organism evidence="8 9">
    <name type="scientific">Castanea mollissima</name>
    <name type="common">Chinese chestnut</name>
    <dbReference type="NCBI Taxonomy" id="60419"/>
    <lineage>
        <taxon>Eukaryota</taxon>
        <taxon>Viridiplantae</taxon>
        <taxon>Streptophyta</taxon>
        <taxon>Embryophyta</taxon>
        <taxon>Tracheophyta</taxon>
        <taxon>Spermatophyta</taxon>
        <taxon>Magnoliopsida</taxon>
        <taxon>eudicotyledons</taxon>
        <taxon>Gunneridae</taxon>
        <taxon>Pentapetalae</taxon>
        <taxon>rosids</taxon>
        <taxon>fabids</taxon>
        <taxon>Fagales</taxon>
        <taxon>Fagaceae</taxon>
        <taxon>Castanea</taxon>
    </lineage>
</organism>
<feature type="chain" id="PRO_5035242250" evidence="7">
    <location>
        <begin position="35"/>
        <end position="718"/>
    </location>
</feature>
<dbReference type="PRINTS" id="PR00724">
    <property type="entry name" value="CRBOXYPTASEC"/>
</dbReference>
<comment type="caution">
    <text evidence="8">The sequence shown here is derived from an EMBL/GenBank/DDBJ whole genome shotgun (WGS) entry which is preliminary data.</text>
</comment>
<evidence type="ECO:0000313" key="8">
    <source>
        <dbReference type="EMBL" id="KAF3967277.1"/>
    </source>
</evidence>
<dbReference type="AlphaFoldDB" id="A0A8J4RM79"/>
<dbReference type="InterPro" id="IPR001563">
    <property type="entry name" value="Peptidase_S10"/>
</dbReference>
<protein>
    <submittedName>
        <fullName evidence="8">Uncharacterized protein</fullName>
    </submittedName>
</protein>
<keyword evidence="5" id="KW-0325">Glycoprotein</keyword>
<keyword evidence="2" id="KW-0121">Carboxypeptidase</keyword>
<evidence type="ECO:0000313" key="9">
    <source>
        <dbReference type="Proteomes" id="UP000737018"/>
    </source>
</evidence>
<evidence type="ECO:0000256" key="5">
    <source>
        <dbReference type="ARBA" id="ARBA00023180"/>
    </source>
</evidence>
<dbReference type="Pfam" id="PF00450">
    <property type="entry name" value="Peptidase_S10"/>
    <property type="match status" value="1"/>
</dbReference>
<gene>
    <name evidence="8" type="ORF">CMV_008716</name>
</gene>
<sequence>MATPLTPNSAYKCMTKLFSHILLIVLGILTIVESQSIIESLPGYSGSLPFKLETGYIGVGDLDDVRLFYYFIESERSPKDDPLVLWLTGGPGCSAFSGLVFEIGPLSFDFDNSSRDSPTFKLNPFSWTKVANIIFVDAPVGTGFSYARSWEGYSITDTISAAQTYSFLRKWLLAHPGFHKNQLYVAGDSYSGILVPIIVQKISDGNEAGVKPAMNLQGYVLVNPTTTPHDDYNYRIPFAYMKALISQKQFESIKTNCKGEYINVDPNNTLCVNDLHTVTDCIQKIFTGQILEPICSYTSPKPVGSKLDASLLGEDAIHLLSLTQVPELWCRSYNYIFSYIWANNETVQRALHIREGIIREWVRCNASLSYTDDVFSTLEYHRNLIKKGYRILIYSGDHDMVIPHISTYAWIESLNLTIATDWEPWFVDGQIAGYTMESNYKKSRLTYATVKGAGHTAPEYKPKECFAMVNSSLFHCRQPDSSSTLLPPISLRSTPPSASDPRHQCAMVWLNSRRQLGSLASVCCGGGLGGFRGGGSDGFVGRSVCSWRWLGWVSWWWVWVLLGGSGQKFPTLSLRTSPASISQSSPHPPSDLNPHPRSVTLNPSPSIFDLNPSLSISPISSRHPPSLRSEALTRHRYPSVFIGTSVILKKKGLKRGGSTGTRAGNILNAYVTYCSLFLTYYLLRCSYPLQAVASEGRIEDAKGRGDTFARAFSVHLAR</sequence>
<evidence type="ECO:0000256" key="4">
    <source>
        <dbReference type="ARBA" id="ARBA00022801"/>
    </source>
</evidence>
<evidence type="ECO:0000256" key="2">
    <source>
        <dbReference type="ARBA" id="ARBA00022645"/>
    </source>
</evidence>